<evidence type="ECO:0000313" key="2">
    <source>
        <dbReference type="EMBL" id="TPG67301.1"/>
    </source>
</evidence>
<dbReference type="PROSITE" id="PS51257">
    <property type="entry name" value="PROKAR_LIPOPROTEIN"/>
    <property type="match status" value="1"/>
</dbReference>
<dbReference type="RefSeq" id="WP_140465606.1">
    <property type="nucleotide sequence ID" value="NZ_RCYZ01000002.1"/>
</dbReference>
<gene>
    <name evidence="2" type="ORF">EAH73_06130</name>
</gene>
<keyword evidence="1" id="KW-0732">Signal</keyword>
<comment type="caution">
    <text evidence="2">The sequence shown here is derived from an EMBL/GenBank/DDBJ whole genome shotgun (WGS) entry which is preliminary data.</text>
</comment>
<evidence type="ECO:0000313" key="3">
    <source>
        <dbReference type="Proteomes" id="UP000317646"/>
    </source>
</evidence>
<dbReference type="InterPro" id="IPR025348">
    <property type="entry name" value="DUF4252"/>
</dbReference>
<dbReference type="EMBL" id="RCYZ01000002">
    <property type="protein sequence ID" value="TPG67301.1"/>
    <property type="molecule type" value="Genomic_DNA"/>
</dbReference>
<name>A0A502GZ02_9BACT</name>
<proteinExistence type="predicted"/>
<dbReference type="Proteomes" id="UP000317646">
    <property type="component" value="Unassembled WGS sequence"/>
</dbReference>
<feature type="signal peptide" evidence="1">
    <location>
        <begin position="1"/>
        <end position="25"/>
    </location>
</feature>
<feature type="chain" id="PRO_5021323765" evidence="1">
    <location>
        <begin position="26"/>
        <end position="189"/>
    </location>
</feature>
<protein>
    <submittedName>
        <fullName evidence="2">DUF4252 domain-containing protein</fullName>
    </submittedName>
</protein>
<dbReference type="Pfam" id="PF14060">
    <property type="entry name" value="DUF4252"/>
    <property type="match status" value="1"/>
</dbReference>
<organism evidence="2 3">
    <name type="scientific">Hymenobacter nivis</name>
    <dbReference type="NCBI Taxonomy" id="1850093"/>
    <lineage>
        <taxon>Bacteria</taxon>
        <taxon>Pseudomonadati</taxon>
        <taxon>Bacteroidota</taxon>
        <taxon>Cytophagia</taxon>
        <taxon>Cytophagales</taxon>
        <taxon>Hymenobacteraceae</taxon>
        <taxon>Hymenobacter</taxon>
    </lineage>
</organism>
<sequence>MLKRFIAPFSSFFLLGLLLLAGCRASGPGGAPARTVSAFFNKYEGQPGFHTTAWSADLLQRLALVKAAKLLGGSELTDGITGIRSARFISFLPVSSSAQALAREGLRAEAAGVLQSENYTALSAGAPAASSYQVSTRGSGDKVSEFAAVGQLPDEANSFVLVSVQGNFTQAQVQALSKYLPALVQATGK</sequence>
<evidence type="ECO:0000256" key="1">
    <source>
        <dbReference type="SAM" id="SignalP"/>
    </source>
</evidence>
<keyword evidence="3" id="KW-1185">Reference proteome</keyword>
<reference evidence="2 3" key="1">
    <citation type="journal article" date="2019" name="Environ. Microbiol.">
        <title>Species interactions and distinct microbial communities in high Arctic permafrost affected cryosols are associated with the CH4 and CO2 gas fluxes.</title>
        <authorList>
            <person name="Altshuler I."/>
            <person name="Hamel J."/>
            <person name="Turney S."/>
            <person name="Magnuson E."/>
            <person name="Levesque R."/>
            <person name="Greer C."/>
            <person name="Whyte L.G."/>
        </authorList>
    </citation>
    <scope>NUCLEOTIDE SEQUENCE [LARGE SCALE GENOMIC DNA]</scope>
    <source>
        <strain evidence="2 3">S9.2P</strain>
    </source>
</reference>
<dbReference type="AlphaFoldDB" id="A0A502GZ02"/>
<accession>A0A502GZ02</accession>
<dbReference type="OrthoDB" id="878897at2"/>